<dbReference type="Proteomes" id="UP000682811">
    <property type="component" value="Unassembled WGS sequence"/>
</dbReference>
<feature type="transmembrane region" description="Helical" evidence="1">
    <location>
        <begin position="21"/>
        <end position="43"/>
    </location>
</feature>
<dbReference type="RefSeq" id="WP_212980260.1">
    <property type="nucleotide sequence ID" value="NZ_AP025343.1"/>
</dbReference>
<name>A0A920CUX5_9BACL</name>
<dbReference type="PANTHER" id="PTHR36435:SF1">
    <property type="entry name" value="CAAX AMINO TERMINAL PROTEASE FAMILY PROTEIN"/>
    <property type="match status" value="1"/>
</dbReference>
<keyword evidence="1" id="KW-0472">Membrane</keyword>
<keyword evidence="4" id="KW-1185">Reference proteome</keyword>
<feature type="transmembrane region" description="Helical" evidence="1">
    <location>
        <begin position="200"/>
        <end position="217"/>
    </location>
</feature>
<feature type="transmembrane region" description="Helical" evidence="1">
    <location>
        <begin position="49"/>
        <end position="70"/>
    </location>
</feature>
<organism evidence="3 4">
    <name type="scientific">Paenibacillus azoreducens</name>
    <dbReference type="NCBI Taxonomy" id="116718"/>
    <lineage>
        <taxon>Bacteria</taxon>
        <taxon>Bacillati</taxon>
        <taxon>Bacillota</taxon>
        <taxon>Bacilli</taxon>
        <taxon>Bacillales</taxon>
        <taxon>Paenibacillaceae</taxon>
        <taxon>Paenibacillus</taxon>
    </lineage>
</organism>
<sequence>MNKNQIKESIGRIPFTENRPILSVVIIELLLVAAMFIAGAYATIQELDYTAPVLIAFIPVSLVLIVCLTWKKSWKRYGFRPISHIPVQGWMYYLPLLLVLACIAFNGFRAFTLREALFFVFFTLMVGFVEETVYRGLILHILLRKKSAVTAVAISSLLFSVTHVLNLLSGQSIENTVVQLVYALLTGAALSLLILKNKNIIPLIAYHFIHNLLQFLGQDGRSVSVWDYVILGVLLLHCVWLIVSLKRDAAWKQPAGASKSWV</sequence>
<dbReference type="EMBL" id="BORT01000026">
    <property type="protein sequence ID" value="GIO49917.1"/>
    <property type="molecule type" value="Genomic_DNA"/>
</dbReference>
<dbReference type="PANTHER" id="PTHR36435">
    <property type="entry name" value="SLR1288 PROTEIN"/>
    <property type="match status" value="1"/>
</dbReference>
<feature type="transmembrane region" description="Helical" evidence="1">
    <location>
        <begin position="149"/>
        <end position="170"/>
    </location>
</feature>
<feature type="transmembrane region" description="Helical" evidence="1">
    <location>
        <begin position="176"/>
        <end position="195"/>
    </location>
</feature>
<dbReference type="Pfam" id="PF02517">
    <property type="entry name" value="Rce1-like"/>
    <property type="match status" value="1"/>
</dbReference>
<feature type="transmembrane region" description="Helical" evidence="1">
    <location>
        <begin position="223"/>
        <end position="243"/>
    </location>
</feature>
<proteinExistence type="predicted"/>
<feature type="transmembrane region" description="Helical" evidence="1">
    <location>
        <begin position="117"/>
        <end position="137"/>
    </location>
</feature>
<dbReference type="InterPro" id="IPR003675">
    <property type="entry name" value="Rce1/LyrA-like_dom"/>
</dbReference>
<feature type="domain" description="CAAX prenyl protease 2/Lysostaphin resistance protein A-like" evidence="2">
    <location>
        <begin position="115"/>
        <end position="213"/>
    </location>
</feature>
<dbReference type="AlphaFoldDB" id="A0A920CUX5"/>
<dbReference type="GO" id="GO:0080120">
    <property type="term" value="P:CAAX-box protein maturation"/>
    <property type="evidence" value="ECO:0007669"/>
    <property type="project" value="UniProtKB-ARBA"/>
</dbReference>
<evidence type="ECO:0000259" key="2">
    <source>
        <dbReference type="Pfam" id="PF02517"/>
    </source>
</evidence>
<evidence type="ECO:0000313" key="3">
    <source>
        <dbReference type="EMBL" id="GIO49917.1"/>
    </source>
</evidence>
<evidence type="ECO:0000313" key="4">
    <source>
        <dbReference type="Proteomes" id="UP000682811"/>
    </source>
</evidence>
<dbReference type="GO" id="GO:0004175">
    <property type="term" value="F:endopeptidase activity"/>
    <property type="evidence" value="ECO:0007669"/>
    <property type="project" value="UniProtKB-ARBA"/>
</dbReference>
<evidence type="ECO:0000256" key="1">
    <source>
        <dbReference type="SAM" id="Phobius"/>
    </source>
</evidence>
<dbReference type="InterPro" id="IPR052710">
    <property type="entry name" value="CAAX_protease"/>
</dbReference>
<protein>
    <recommendedName>
        <fullName evidence="2">CAAX prenyl protease 2/Lysostaphin resistance protein A-like domain-containing protein</fullName>
    </recommendedName>
</protein>
<comment type="caution">
    <text evidence="3">The sequence shown here is derived from an EMBL/GenBank/DDBJ whole genome shotgun (WGS) entry which is preliminary data.</text>
</comment>
<gene>
    <name evidence="3" type="ORF">J34TS1_46820</name>
</gene>
<accession>A0A920CUX5</accession>
<keyword evidence="1" id="KW-1133">Transmembrane helix</keyword>
<keyword evidence="1" id="KW-0812">Transmembrane</keyword>
<reference evidence="3 4" key="1">
    <citation type="submission" date="2021-03" db="EMBL/GenBank/DDBJ databases">
        <title>Antimicrobial resistance genes in bacteria isolated from Japanese honey, and their potential for conferring macrolide and lincosamide resistance in the American foulbrood pathogen Paenibacillus larvae.</title>
        <authorList>
            <person name="Okamoto M."/>
            <person name="Kumagai M."/>
            <person name="Kanamori H."/>
            <person name="Takamatsu D."/>
        </authorList>
    </citation>
    <scope>NUCLEOTIDE SEQUENCE [LARGE SCALE GENOMIC DNA]</scope>
    <source>
        <strain evidence="3 4">J34TS1</strain>
    </source>
</reference>
<feature type="transmembrane region" description="Helical" evidence="1">
    <location>
        <begin position="90"/>
        <end position="111"/>
    </location>
</feature>